<accession>A0ABZ3IU86</accession>
<dbReference type="InterPro" id="IPR042257">
    <property type="entry name" value="DGOK_C"/>
</dbReference>
<organism evidence="1 2">
    <name type="scientific">Sporomusa silvacetica DSM 10669</name>
    <dbReference type="NCBI Taxonomy" id="1123289"/>
    <lineage>
        <taxon>Bacteria</taxon>
        <taxon>Bacillati</taxon>
        <taxon>Bacillota</taxon>
        <taxon>Negativicutes</taxon>
        <taxon>Selenomonadales</taxon>
        <taxon>Sporomusaceae</taxon>
        <taxon>Sporomusa</taxon>
    </lineage>
</organism>
<evidence type="ECO:0000313" key="2">
    <source>
        <dbReference type="Proteomes" id="UP000216752"/>
    </source>
</evidence>
<dbReference type="EMBL" id="CP155573">
    <property type="protein sequence ID" value="XFO69296.1"/>
    <property type="molecule type" value="Genomic_DNA"/>
</dbReference>
<gene>
    <name evidence="1" type="ORF">SPSIL_055280</name>
</gene>
<sequence length="331" mass="35385">MYVATIDTGTTNTRVKIWGKETLLGQGFCAVGVRDTAITGSKEKLTKAIKDTLLTATAAAGLVGDKLDLILASGMLTSNVGLLEVPHVAAPAGAAALAAGMVEQCIPSICRQPVWFIPGVKNMVNDLATERIDDMDIMRGEEVEVFGLLAKLKLTGPAVFILPGSHSKFVPVDGNGQITGCVTTMAGELLAVLSKDTILADAVGHGFSTRLEVPAFWQGVRCYQRLGLGRASFTVRILDQFTGYTLEEKRSYLLGIILADDMQAWENSHILQEVTTETIVVAGKTIFQHGMQALLAEKYPERNIMPVDTNVQADIAGLGAITIAKLRGFLP</sequence>
<proteinExistence type="predicted"/>
<dbReference type="InterPro" id="IPR007729">
    <property type="entry name" value="DGOK"/>
</dbReference>
<dbReference type="InterPro" id="IPR042258">
    <property type="entry name" value="DGOK_N"/>
</dbReference>
<evidence type="ECO:0000313" key="1">
    <source>
        <dbReference type="EMBL" id="XFO69296.1"/>
    </source>
</evidence>
<protein>
    <recommendedName>
        <fullName evidence="3">2-dehydro-3-deoxygalactonokinase</fullName>
    </recommendedName>
</protein>
<dbReference type="Proteomes" id="UP000216752">
    <property type="component" value="Chromosome"/>
</dbReference>
<name>A0ABZ3IU86_9FIRM</name>
<keyword evidence="2" id="KW-1185">Reference proteome</keyword>
<evidence type="ECO:0008006" key="3">
    <source>
        <dbReference type="Google" id="ProtNLM"/>
    </source>
</evidence>
<dbReference type="CDD" id="cd24012">
    <property type="entry name" value="ASKHA_NBD_KDGal-kinase"/>
    <property type="match status" value="1"/>
</dbReference>
<dbReference type="Gene3D" id="3.30.420.310">
    <property type="entry name" value="2-keto-3-deoxy-galactonokinase, C-terminal domain"/>
    <property type="match status" value="1"/>
</dbReference>
<dbReference type="Gene3D" id="3.30.420.300">
    <property type="entry name" value="2-keto-3-deoxy-galactonokinase, substrate binding domain"/>
    <property type="match status" value="1"/>
</dbReference>
<reference evidence="1" key="1">
    <citation type="submission" date="2024-05" db="EMBL/GenBank/DDBJ databases">
        <title>Isolation and characterization of Sporomusa carbonis sp. nov., a carboxydotrophic hydrogenogen in the genus of Sporomusa isolated from a charcoal burning pile.</title>
        <authorList>
            <person name="Boeer T."/>
            <person name="Rosenbaum F."/>
            <person name="Eysell L."/>
            <person name="Mueller V."/>
            <person name="Daniel R."/>
            <person name="Poehlein A."/>
        </authorList>
    </citation>
    <scope>NUCLEOTIDE SEQUENCE [LARGE SCALE GENOMIC DNA]</scope>
    <source>
        <strain evidence="1">DSM 10669</strain>
    </source>
</reference>
<dbReference type="Pfam" id="PF05035">
    <property type="entry name" value="DGOK"/>
    <property type="match status" value="1"/>
</dbReference>
<dbReference type="RefSeq" id="WP_094603677.1">
    <property type="nucleotide sequence ID" value="NZ_CP155573.1"/>
</dbReference>